<keyword evidence="1" id="KW-0732">Signal</keyword>
<evidence type="ECO:0000256" key="1">
    <source>
        <dbReference type="SAM" id="SignalP"/>
    </source>
</evidence>
<accession>A0ABT3AQT9</accession>
<dbReference type="EMBL" id="JAOWLB010000027">
    <property type="protein sequence ID" value="MCV2891064.1"/>
    <property type="molecule type" value="Genomic_DNA"/>
</dbReference>
<evidence type="ECO:0000313" key="3">
    <source>
        <dbReference type="EMBL" id="MCV2891064.1"/>
    </source>
</evidence>
<keyword evidence="4" id="KW-1185">Reference proteome</keyword>
<protein>
    <submittedName>
        <fullName evidence="3">S1 family peptidase</fullName>
    </submittedName>
</protein>
<proteinExistence type="predicted"/>
<gene>
    <name evidence="3" type="ORF">OE747_22275</name>
</gene>
<reference evidence="3 4" key="1">
    <citation type="submission" date="2022-10" db="EMBL/GenBank/DDBJ databases">
        <title>Ruegeria sp. nov., isolated from ocean surface sediments.</title>
        <authorList>
            <person name="He W."/>
            <person name="Xue H.-P."/>
            <person name="Zhang D.-F."/>
        </authorList>
    </citation>
    <scope>NUCLEOTIDE SEQUENCE [LARGE SCALE GENOMIC DNA]</scope>
    <source>
        <strain evidence="3 4">XHP0148</strain>
    </source>
</reference>
<evidence type="ECO:0000313" key="4">
    <source>
        <dbReference type="Proteomes" id="UP001320899"/>
    </source>
</evidence>
<dbReference type="Proteomes" id="UP001320899">
    <property type="component" value="Unassembled WGS sequence"/>
</dbReference>
<name>A0ABT3AQT9_9RHOB</name>
<dbReference type="Gene3D" id="2.40.10.10">
    <property type="entry name" value="Trypsin-like serine proteases"/>
    <property type="match status" value="2"/>
</dbReference>
<comment type="caution">
    <text evidence="3">The sequence shown here is derived from an EMBL/GenBank/DDBJ whole genome shotgun (WGS) entry which is preliminary data.</text>
</comment>
<feature type="chain" id="PRO_5045760159" evidence="1">
    <location>
        <begin position="19"/>
        <end position="408"/>
    </location>
</feature>
<evidence type="ECO:0000259" key="2">
    <source>
        <dbReference type="Pfam" id="PF00089"/>
    </source>
</evidence>
<dbReference type="InterPro" id="IPR009003">
    <property type="entry name" value="Peptidase_S1_PA"/>
</dbReference>
<feature type="domain" description="Peptidase S1" evidence="2">
    <location>
        <begin position="208"/>
        <end position="383"/>
    </location>
</feature>
<dbReference type="Pfam" id="PF00089">
    <property type="entry name" value="Trypsin"/>
    <property type="match status" value="1"/>
</dbReference>
<dbReference type="InterPro" id="IPR043504">
    <property type="entry name" value="Peptidase_S1_PA_chymotrypsin"/>
</dbReference>
<feature type="signal peptide" evidence="1">
    <location>
        <begin position="1"/>
        <end position="18"/>
    </location>
</feature>
<dbReference type="SUPFAM" id="SSF50494">
    <property type="entry name" value="Trypsin-like serine proteases"/>
    <property type="match status" value="1"/>
</dbReference>
<sequence>MRWSVLLAFSLMPAMAAAQGAPASYEAVSGEDYKSEVLFFAFDGNYDGFLARRQNESLQQAFCLEGCERATLDNPESFPHVRAELITDESATWISLRMSDFWLGEKSHLLVSGQTGSFQEFDQQKLDDWEGETAVFNGNALLLELVVSEDAGLLPFYSIDEIAFGRPPEASPREPGALIEESADSPQAVCGTDHRVPSHDERLSRVWKNGCTAWPLANGAMLTAGHCVTAGGMGILEFNVPMSGPDGSPMHPDQSFQYKIMSDSVEYDSSGVGRDWAVFGVVPNDAGHLPKDVFGYFQVTRKGTDGEVTVRGYGRDSDPLGSGRNGFNAYSQTQQQHGGRYVVEPGGSVVVHEADTDTGNSGSPLLSGTGAAFGIHTHGKCDSRVTENKGTGFMNADFWAAIQKFGPL</sequence>
<organism evidence="3 4">
    <name type="scientific">Ruegeria aquimaris</name>
    <dbReference type="NCBI Taxonomy" id="2984333"/>
    <lineage>
        <taxon>Bacteria</taxon>
        <taxon>Pseudomonadati</taxon>
        <taxon>Pseudomonadota</taxon>
        <taxon>Alphaproteobacteria</taxon>
        <taxon>Rhodobacterales</taxon>
        <taxon>Roseobacteraceae</taxon>
        <taxon>Ruegeria</taxon>
    </lineage>
</organism>
<dbReference type="RefSeq" id="WP_263830673.1">
    <property type="nucleotide sequence ID" value="NZ_JAOWLB010000027.1"/>
</dbReference>
<dbReference type="InterPro" id="IPR001254">
    <property type="entry name" value="Trypsin_dom"/>
</dbReference>